<gene>
    <name evidence="2" type="ORF">SAMN05443667_105260</name>
</gene>
<dbReference type="EMBL" id="FNRD01000005">
    <property type="protein sequence ID" value="SEA56305.1"/>
    <property type="molecule type" value="Genomic_DNA"/>
</dbReference>
<dbReference type="SUPFAM" id="SSF69360">
    <property type="entry name" value="Cell wall binding repeat"/>
    <property type="match status" value="2"/>
</dbReference>
<protein>
    <submittedName>
        <fullName evidence="2">WG containing repeat-containing protein</fullName>
    </submittedName>
</protein>
<dbReference type="OrthoDB" id="623514at2"/>
<feature type="transmembrane region" description="Helical" evidence="1">
    <location>
        <begin position="80"/>
        <end position="103"/>
    </location>
</feature>
<dbReference type="STRING" id="150146.SAMN05443667_105260"/>
<keyword evidence="3" id="KW-1185">Reference proteome</keyword>
<sequence>MEEKLKKLNELAELQKSGTITQEEFDTLKYELLNPIANFIEEPKLEKTDKLLDLEVIKTDEFQNIKSKNFISRPKEKRNISYKTVGFSLLGVGVLITLFFIFISRNKTLVPFLKANGKYIFVDSLTMKPQNNDEYDNLDFYSDGLARFERNNATGYIDNSGAIAFTIPKEFYSHNFSNEVAILSRLGGQEYYLINKEGIIVSKNYKDIDGFSKDNNLSVVKNEVDSDEKFGFIDNTGKEIVPLIYDFANSFSENLAAVGVGKTVIRVDDGLRIFKGKYGFIDRTGKVVIPMIYDEVGYFSEGLVRVKLNGKFGYVNKEGKIVIPLEYFDCSDFSDGLARVWQEKYGKTGYIDHSGKQVMGFNFSGARDFLDGLAVIQLGENKWGFIDKTESIISSTKFDAVGSFFSGGLATVGLGDCCDRIGELMAAKYGFIDKSGEVVIPIKYSSAYGFYPNGFAIVAMEGNIEDGQSFYIDKKGREYREK</sequence>
<keyword evidence="1" id="KW-0812">Transmembrane</keyword>
<dbReference type="RefSeq" id="WP_091088476.1">
    <property type="nucleotide sequence ID" value="NZ_FNRD01000005.1"/>
</dbReference>
<proteinExistence type="predicted"/>
<evidence type="ECO:0000313" key="2">
    <source>
        <dbReference type="EMBL" id="SEA56305.1"/>
    </source>
</evidence>
<dbReference type="PANTHER" id="PTHR37841:SF1">
    <property type="entry name" value="DUF3298 DOMAIN-CONTAINING PROTEIN"/>
    <property type="match status" value="1"/>
</dbReference>
<reference evidence="3" key="1">
    <citation type="submission" date="2016-10" db="EMBL/GenBank/DDBJ databases">
        <authorList>
            <person name="Varghese N."/>
            <person name="Submissions S."/>
        </authorList>
    </citation>
    <scope>NUCLEOTIDE SEQUENCE [LARGE SCALE GENOMIC DNA]</scope>
    <source>
        <strain evidence="3">DSM 22376</strain>
    </source>
</reference>
<name>A0A1H4C788_9FLAO</name>
<dbReference type="Pfam" id="PF14903">
    <property type="entry name" value="WG_beta_rep"/>
    <property type="match status" value="6"/>
</dbReference>
<dbReference type="InterPro" id="IPR032774">
    <property type="entry name" value="WG_beta_rep"/>
</dbReference>
<keyword evidence="1" id="KW-1133">Transmembrane helix</keyword>
<accession>A0A1H4C788</accession>
<evidence type="ECO:0000256" key="1">
    <source>
        <dbReference type="SAM" id="Phobius"/>
    </source>
</evidence>
<organism evidence="2 3">
    <name type="scientific">Flavobacterium gillisiae</name>
    <dbReference type="NCBI Taxonomy" id="150146"/>
    <lineage>
        <taxon>Bacteria</taxon>
        <taxon>Pseudomonadati</taxon>
        <taxon>Bacteroidota</taxon>
        <taxon>Flavobacteriia</taxon>
        <taxon>Flavobacteriales</taxon>
        <taxon>Flavobacteriaceae</taxon>
        <taxon>Flavobacterium</taxon>
    </lineage>
</organism>
<dbReference type="Proteomes" id="UP000198951">
    <property type="component" value="Unassembled WGS sequence"/>
</dbReference>
<evidence type="ECO:0000313" key="3">
    <source>
        <dbReference type="Proteomes" id="UP000198951"/>
    </source>
</evidence>
<keyword evidence="1" id="KW-0472">Membrane</keyword>
<dbReference type="PANTHER" id="PTHR37841">
    <property type="entry name" value="GLR2918 PROTEIN"/>
    <property type="match status" value="1"/>
</dbReference>
<dbReference type="AlphaFoldDB" id="A0A1H4C788"/>